<name>A0AAE9FE76_CAEBR</name>
<gene>
    <name evidence="2" type="ORF">L5515_017429</name>
</gene>
<dbReference type="EMBL" id="CP092625">
    <property type="protein sequence ID" value="UMM40946.1"/>
    <property type="molecule type" value="Genomic_DNA"/>
</dbReference>
<protein>
    <submittedName>
        <fullName evidence="2">Uncharacterized protein</fullName>
    </submittedName>
</protein>
<evidence type="ECO:0000313" key="2">
    <source>
        <dbReference type="EMBL" id="UMM40946.1"/>
    </source>
</evidence>
<reference evidence="2 3" key="1">
    <citation type="submission" date="2022-04" db="EMBL/GenBank/DDBJ databases">
        <title>Chromosome-level reference genomes for two strains of Caenorhabditis briggsae: an improved platform for comparative genomics.</title>
        <authorList>
            <person name="Stevens L."/>
            <person name="Andersen E."/>
        </authorList>
    </citation>
    <scope>NUCLEOTIDE SEQUENCE [LARGE SCALE GENOMIC DNA]</scope>
    <source>
        <strain evidence="2">VX34</strain>
        <tissue evidence="2">Whole-organism</tissue>
    </source>
</reference>
<dbReference type="Proteomes" id="UP000829354">
    <property type="component" value="Chromosome X"/>
</dbReference>
<evidence type="ECO:0000313" key="3">
    <source>
        <dbReference type="Proteomes" id="UP000829354"/>
    </source>
</evidence>
<dbReference type="AlphaFoldDB" id="A0AAE9FE76"/>
<feature type="compositionally biased region" description="Polar residues" evidence="1">
    <location>
        <begin position="38"/>
        <end position="53"/>
    </location>
</feature>
<accession>A0AAE9FE76</accession>
<feature type="region of interest" description="Disordered" evidence="1">
    <location>
        <begin position="20"/>
        <end position="53"/>
    </location>
</feature>
<sequence length="110" mass="12159">MGNDVERSTPLRFRSTPVLSSASLTSSSRVDREIAEGQISTSFSPQSNSTVQENAYPIPTLEEMALDENSNVPTSMSLQNEPQSLIIYKLVVCKRLSVAQWKLVDIRALT</sequence>
<organism evidence="2 3">
    <name type="scientific">Caenorhabditis briggsae</name>
    <dbReference type="NCBI Taxonomy" id="6238"/>
    <lineage>
        <taxon>Eukaryota</taxon>
        <taxon>Metazoa</taxon>
        <taxon>Ecdysozoa</taxon>
        <taxon>Nematoda</taxon>
        <taxon>Chromadorea</taxon>
        <taxon>Rhabditida</taxon>
        <taxon>Rhabditina</taxon>
        <taxon>Rhabditomorpha</taxon>
        <taxon>Rhabditoidea</taxon>
        <taxon>Rhabditidae</taxon>
        <taxon>Peloderinae</taxon>
        <taxon>Caenorhabditis</taxon>
    </lineage>
</organism>
<keyword evidence="3" id="KW-1185">Reference proteome</keyword>
<evidence type="ECO:0000256" key="1">
    <source>
        <dbReference type="SAM" id="MobiDB-lite"/>
    </source>
</evidence>
<proteinExistence type="predicted"/>